<gene>
    <name evidence="2" type="ORF">AUR66_06805</name>
</gene>
<reference evidence="2 3" key="1">
    <citation type="submission" date="2015-12" db="EMBL/GenBank/DDBJ databases">
        <title>Haloferax profundi sp. nov. isolated from the Discovery deep brine-seawater interface in the Red Sea.</title>
        <authorList>
            <person name="Zhang G."/>
            <person name="Stingl U."/>
            <person name="Rashid M."/>
        </authorList>
    </citation>
    <scope>NUCLEOTIDE SEQUENCE [LARGE SCALE GENOMIC DNA]</scope>
    <source>
        <strain evidence="2 3">SB29</strain>
    </source>
</reference>
<protein>
    <recommendedName>
        <fullName evidence="1">Amphi-Trp domain-containing protein</fullName>
    </recommendedName>
</protein>
<dbReference type="RefSeq" id="WP_058570805.1">
    <property type="nucleotide sequence ID" value="NZ_LOPV01000034.1"/>
</dbReference>
<proteinExistence type="predicted"/>
<feature type="domain" description="Amphi-Trp" evidence="1">
    <location>
        <begin position="1"/>
        <end position="91"/>
    </location>
</feature>
<dbReference type="AlphaFoldDB" id="A0A0W1SW08"/>
<sequence>MPEETLFEFEGDMERAAVAQYLRTIADRLESGESFSLASGDQSVTLAPPAQVEFEIEVERETSKSEDDTEIEMEIQLEWEEDSRGTTELKID</sequence>
<dbReference type="Pfam" id="PF20068">
    <property type="entry name" value="Amphi-Trp"/>
    <property type="match status" value="1"/>
</dbReference>
<dbReference type="Proteomes" id="UP000053157">
    <property type="component" value="Unassembled WGS sequence"/>
</dbReference>
<dbReference type="InterPro" id="IPR027598">
    <property type="entry name" value="Amphi-Trp_dom"/>
</dbReference>
<name>A0A0W1SW08_9EURY</name>
<dbReference type="NCBIfam" id="TIGR04354">
    <property type="entry name" value="amphi-Trp"/>
    <property type="match status" value="1"/>
</dbReference>
<comment type="caution">
    <text evidence="2">The sequence shown here is derived from an EMBL/GenBank/DDBJ whole genome shotgun (WGS) entry which is preliminary data.</text>
</comment>
<evidence type="ECO:0000259" key="1">
    <source>
        <dbReference type="Pfam" id="PF20068"/>
    </source>
</evidence>
<dbReference type="OrthoDB" id="194858at2157"/>
<evidence type="ECO:0000313" key="3">
    <source>
        <dbReference type="Proteomes" id="UP000053157"/>
    </source>
</evidence>
<evidence type="ECO:0000313" key="2">
    <source>
        <dbReference type="EMBL" id="KTG30661.1"/>
    </source>
</evidence>
<dbReference type="EMBL" id="LOPV01000034">
    <property type="protein sequence ID" value="KTG30661.1"/>
    <property type="molecule type" value="Genomic_DNA"/>
</dbReference>
<organism evidence="2 3">
    <name type="scientific">Haloferax profundi</name>
    <dbReference type="NCBI Taxonomy" id="1544718"/>
    <lineage>
        <taxon>Archaea</taxon>
        <taxon>Methanobacteriati</taxon>
        <taxon>Methanobacteriota</taxon>
        <taxon>Stenosarchaea group</taxon>
        <taxon>Halobacteria</taxon>
        <taxon>Halobacteriales</taxon>
        <taxon>Haloferacaceae</taxon>
        <taxon>Haloferax</taxon>
    </lineage>
</organism>
<keyword evidence="3" id="KW-1185">Reference proteome</keyword>
<accession>A0A0W1SW08</accession>